<keyword evidence="6" id="KW-1185">Reference proteome</keyword>
<dbReference type="Pfam" id="PF00392">
    <property type="entry name" value="GntR"/>
    <property type="match status" value="1"/>
</dbReference>
<comment type="caution">
    <text evidence="5">The sequence shown here is derived from an EMBL/GenBank/DDBJ whole genome shotgun (WGS) entry which is preliminary data.</text>
</comment>
<keyword evidence="2" id="KW-0238">DNA-binding</keyword>
<dbReference type="EMBL" id="JABBNI010000047">
    <property type="protein sequence ID" value="NMM64770.1"/>
    <property type="molecule type" value="Genomic_DNA"/>
</dbReference>
<dbReference type="AlphaFoldDB" id="A0A7Y0HQ17"/>
<reference evidence="5 6" key="2">
    <citation type="submission" date="2020-06" db="EMBL/GenBank/DDBJ databases">
        <title>Complete Genome Sequence of Clostridium muelleri sp. nov. P21T, an Acid-Alcohol Producing Acetogen Isolated from Old Hay.</title>
        <authorList>
            <person name="Duncan K.E."/>
            <person name="Tanner R.S."/>
        </authorList>
    </citation>
    <scope>NUCLEOTIDE SEQUENCE [LARGE SCALE GENOMIC DNA]</scope>
    <source>
        <strain evidence="5 6">P21</strain>
    </source>
</reference>
<dbReference type="Proteomes" id="UP000537131">
    <property type="component" value="Unassembled WGS sequence"/>
</dbReference>
<keyword evidence="1" id="KW-0805">Transcription regulation</keyword>
<protein>
    <submittedName>
        <fullName evidence="5">GntR family transcriptional regulator</fullName>
    </submittedName>
</protein>
<dbReference type="InterPro" id="IPR000524">
    <property type="entry name" value="Tscrpt_reg_HTH_GntR"/>
</dbReference>
<dbReference type="Gene3D" id="1.10.10.10">
    <property type="entry name" value="Winged helix-like DNA-binding domain superfamily/Winged helix DNA-binding domain"/>
    <property type="match status" value="1"/>
</dbReference>
<sequence length="126" mass="14165">MNIIISNSVGEPIYEQITKQIKNLIFNGSLCEGESLPSIRNLAQELKISVITTKRAYEELEHDGFIETIPGKGSYVASQNKELLKEKRLKIIEDKLLEAVEESKLVGLSLNDLKEMLDILFDSSRG</sequence>
<dbReference type="PANTHER" id="PTHR38445:SF7">
    <property type="entry name" value="GNTR-FAMILY TRANSCRIPTIONAL REGULATOR"/>
    <property type="match status" value="1"/>
</dbReference>
<organism evidence="5 6">
    <name type="scientific">Clostridium muellerianum</name>
    <dbReference type="NCBI Taxonomy" id="2716538"/>
    <lineage>
        <taxon>Bacteria</taxon>
        <taxon>Bacillati</taxon>
        <taxon>Bacillota</taxon>
        <taxon>Clostridia</taxon>
        <taxon>Eubacteriales</taxon>
        <taxon>Clostridiaceae</taxon>
        <taxon>Clostridium</taxon>
    </lineage>
</organism>
<dbReference type="SUPFAM" id="SSF46785">
    <property type="entry name" value="Winged helix' DNA-binding domain"/>
    <property type="match status" value="1"/>
</dbReference>
<accession>A0A7Y0HQ17</accession>
<feature type="domain" description="HTH gntR-type" evidence="4">
    <location>
        <begin position="11"/>
        <end position="79"/>
    </location>
</feature>
<dbReference type="PROSITE" id="PS50949">
    <property type="entry name" value="HTH_GNTR"/>
    <property type="match status" value="1"/>
</dbReference>
<dbReference type="SMART" id="SM00345">
    <property type="entry name" value="HTH_GNTR"/>
    <property type="match status" value="1"/>
</dbReference>
<name>A0A7Y0HQ17_9CLOT</name>
<keyword evidence="3" id="KW-0804">Transcription</keyword>
<dbReference type="GO" id="GO:0003700">
    <property type="term" value="F:DNA-binding transcription factor activity"/>
    <property type="evidence" value="ECO:0007669"/>
    <property type="project" value="InterPro"/>
</dbReference>
<dbReference type="InterPro" id="IPR036388">
    <property type="entry name" value="WH-like_DNA-bd_sf"/>
</dbReference>
<evidence type="ECO:0000259" key="4">
    <source>
        <dbReference type="PROSITE" id="PS50949"/>
    </source>
</evidence>
<reference evidence="5 6" key="1">
    <citation type="submission" date="2020-04" db="EMBL/GenBank/DDBJ databases">
        <authorList>
            <person name="Doyle D.A."/>
        </authorList>
    </citation>
    <scope>NUCLEOTIDE SEQUENCE [LARGE SCALE GENOMIC DNA]</scope>
    <source>
        <strain evidence="5 6">P21</strain>
    </source>
</reference>
<dbReference type="PANTHER" id="PTHR38445">
    <property type="entry name" value="HTH-TYPE TRANSCRIPTIONAL REPRESSOR YTRA"/>
    <property type="match status" value="1"/>
</dbReference>
<dbReference type="CDD" id="cd07377">
    <property type="entry name" value="WHTH_GntR"/>
    <property type="match status" value="1"/>
</dbReference>
<evidence type="ECO:0000256" key="2">
    <source>
        <dbReference type="ARBA" id="ARBA00023125"/>
    </source>
</evidence>
<evidence type="ECO:0000313" key="6">
    <source>
        <dbReference type="Proteomes" id="UP000537131"/>
    </source>
</evidence>
<dbReference type="InterPro" id="IPR036390">
    <property type="entry name" value="WH_DNA-bd_sf"/>
</dbReference>
<dbReference type="GO" id="GO:0003677">
    <property type="term" value="F:DNA binding"/>
    <property type="evidence" value="ECO:0007669"/>
    <property type="project" value="UniProtKB-KW"/>
</dbReference>
<evidence type="ECO:0000256" key="3">
    <source>
        <dbReference type="ARBA" id="ARBA00023163"/>
    </source>
</evidence>
<proteinExistence type="predicted"/>
<gene>
    <name evidence="5" type="ORF">HBE96_19370</name>
</gene>
<dbReference type="RefSeq" id="WP_169299350.1">
    <property type="nucleotide sequence ID" value="NZ_JABBNI010000047.1"/>
</dbReference>
<evidence type="ECO:0000256" key="1">
    <source>
        <dbReference type="ARBA" id="ARBA00023015"/>
    </source>
</evidence>
<evidence type="ECO:0000313" key="5">
    <source>
        <dbReference type="EMBL" id="NMM64770.1"/>
    </source>
</evidence>